<feature type="binding site" evidence="11">
    <location>
        <position position="172"/>
    </location>
    <ligand>
        <name>ATP</name>
        <dbReference type="ChEBI" id="CHEBI:30616"/>
    </ligand>
</feature>
<dbReference type="Pfam" id="PF02110">
    <property type="entry name" value="HK"/>
    <property type="match status" value="1"/>
</dbReference>
<dbReference type="EMBL" id="JBHSQI010000001">
    <property type="protein sequence ID" value="MFC6152090.1"/>
    <property type="molecule type" value="Genomic_DNA"/>
</dbReference>
<evidence type="ECO:0000256" key="4">
    <source>
        <dbReference type="ARBA" id="ARBA00022679"/>
    </source>
</evidence>
<comment type="similarity">
    <text evidence="11">Belongs to the Thz kinase family.</text>
</comment>
<sequence>MDTITWADETVRADLAAVREQSPFIYGLTNFVAANLSANALLALGAGPAFGAAPGWTASFPAGASGVFINGASLMSAATPEQLLEAAATAQAAGTPWVLDPVAVGAGAPAYDEVMTALLAHKPSIIRGNASEVAALAGGAGGSGVDSTLDSSEVVDVVAQLASQLGAVVAVSGPVDYISDGTRTVAVPGGSAFMPRVTGTGCSLGAVNAAFLAVTNPFDAAVAAHVVYAEAGERAGARSTGTGSFAVAFVDELSNL</sequence>
<name>A0ABW1QW13_9ACTN</name>
<dbReference type="PRINTS" id="PR01099">
    <property type="entry name" value="HYETHTZKNASE"/>
</dbReference>
<keyword evidence="10 11" id="KW-0784">Thiamine biosynthesis</keyword>
<comment type="pathway">
    <text evidence="3 11">Cofactor biosynthesis; thiamine diphosphate biosynthesis; 4-methyl-5-(2-phosphoethyl)-thiazole from 5-(2-hydroxyethyl)-4-methylthiazole: step 1/1.</text>
</comment>
<keyword evidence="7 11" id="KW-0418">Kinase</keyword>
<dbReference type="PIRSF" id="PIRSF000513">
    <property type="entry name" value="Thz_kinase"/>
    <property type="match status" value="1"/>
</dbReference>
<dbReference type="GO" id="GO:0004417">
    <property type="term" value="F:hydroxyethylthiazole kinase activity"/>
    <property type="evidence" value="ECO:0007669"/>
    <property type="project" value="UniProtKB-EC"/>
</dbReference>
<proteinExistence type="inferred from homology"/>
<comment type="caution">
    <text evidence="12">The sequence shown here is derived from an EMBL/GenBank/DDBJ whole genome shotgun (WGS) entry which is preliminary data.</text>
</comment>
<dbReference type="HAMAP" id="MF_00228">
    <property type="entry name" value="Thz_kinase"/>
    <property type="match status" value="1"/>
</dbReference>
<dbReference type="Gene3D" id="3.40.1190.20">
    <property type="match status" value="1"/>
</dbReference>
<reference evidence="13" key="1">
    <citation type="journal article" date="2019" name="Int. J. Syst. Evol. Microbiol.">
        <title>The Global Catalogue of Microorganisms (GCM) 10K type strain sequencing project: providing services to taxonomists for standard genome sequencing and annotation.</title>
        <authorList>
            <consortium name="The Broad Institute Genomics Platform"/>
            <consortium name="The Broad Institute Genome Sequencing Center for Infectious Disease"/>
            <person name="Wu L."/>
            <person name="Ma J."/>
        </authorList>
    </citation>
    <scope>NUCLEOTIDE SEQUENCE [LARGE SCALE GENOMIC DNA]</scope>
    <source>
        <strain evidence="13">DFY28</strain>
    </source>
</reference>
<evidence type="ECO:0000256" key="10">
    <source>
        <dbReference type="ARBA" id="ARBA00022977"/>
    </source>
</evidence>
<organism evidence="12 13">
    <name type="scientific">Nocardioides yefusunii</name>
    <dbReference type="NCBI Taxonomy" id="2500546"/>
    <lineage>
        <taxon>Bacteria</taxon>
        <taxon>Bacillati</taxon>
        <taxon>Actinomycetota</taxon>
        <taxon>Actinomycetes</taxon>
        <taxon>Propionibacteriales</taxon>
        <taxon>Nocardioidaceae</taxon>
        <taxon>Nocardioides</taxon>
    </lineage>
</organism>
<dbReference type="RefSeq" id="WP_128220104.1">
    <property type="nucleotide sequence ID" value="NZ_CP034929.1"/>
</dbReference>
<keyword evidence="4 11" id="KW-0808">Transferase</keyword>
<keyword evidence="6 11" id="KW-0547">Nucleotide-binding</keyword>
<dbReference type="SUPFAM" id="SSF53613">
    <property type="entry name" value="Ribokinase-like"/>
    <property type="match status" value="1"/>
</dbReference>
<accession>A0ABW1QW13</accession>
<evidence type="ECO:0000313" key="12">
    <source>
        <dbReference type="EMBL" id="MFC6152090.1"/>
    </source>
</evidence>
<evidence type="ECO:0000256" key="11">
    <source>
        <dbReference type="HAMAP-Rule" id="MF_00228"/>
    </source>
</evidence>
<evidence type="ECO:0000256" key="9">
    <source>
        <dbReference type="ARBA" id="ARBA00022842"/>
    </source>
</evidence>
<evidence type="ECO:0000256" key="7">
    <source>
        <dbReference type="ARBA" id="ARBA00022777"/>
    </source>
</evidence>
<comment type="catalytic activity">
    <reaction evidence="1 11">
        <text>5-(2-hydroxyethyl)-4-methylthiazole + ATP = 4-methyl-5-(2-phosphooxyethyl)-thiazole + ADP + H(+)</text>
        <dbReference type="Rhea" id="RHEA:24212"/>
        <dbReference type="ChEBI" id="CHEBI:15378"/>
        <dbReference type="ChEBI" id="CHEBI:17957"/>
        <dbReference type="ChEBI" id="CHEBI:30616"/>
        <dbReference type="ChEBI" id="CHEBI:58296"/>
        <dbReference type="ChEBI" id="CHEBI:456216"/>
        <dbReference type="EC" id="2.7.1.50"/>
    </reaction>
</comment>
<keyword evidence="8 11" id="KW-0067">ATP-binding</keyword>
<protein>
    <recommendedName>
        <fullName evidence="11">Hydroxyethylthiazole kinase</fullName>
        <ecNumber evidence="11">2.7.1.50</ecNumber>
    </recommendedName>
    <alternativeName>
        <fullName evidence="11">4-methyl-5-beta-hydroxyethylthiazole kinase</fullName>
        <shortName evidence="11">TH kinase</shortName>
        <shortName evidence="11">Thz kinase</shortName>
    </alternativeName>
</protein>
<dbReference type="CDD" id="cd01170">
    <property type="entry name" value="THZ_kinase"/>
    <property type="match status" value="1"/>
</dbReference>
<evidence type="ECO:0000256" key="2">
    <source>
        <dbReference type="ARBA" id="ARBA00001946"/>
    </source>
</evidence>
<dbReference type="InterPro" id="IPR029056">
    <property type="entry name" value="Ribokinase-like"/>
</dbReference>
<evidence type="ECO:0000256" key="1">
    <source>
        <dbReference type="ARBA" id="ARBA00001771"/>
    </source>
</evidence>
<comment type="caution">
    <text evidence="11">Lacks conserved residue(s) required for the propagation of feature annotation.</text>
</comment>
<dbReference type="InterPro" id="IPR000417">
    <property type="entry name" value="Hyethyz_kinase"/>
</dbReference>
<evidence type="ECO:0000313" key="13">
    <source>
        <dbReference type="Proteomes" id="UP001596098"/>
    </source>
</evidence>
<dbReference type="NCBIfam" id="NF006830">
    <property type="entry name" value="PRK09355.1"/>
    <property type="match status" value="1"/>
</dbReference>
<dbReference type="EC" id="2.7.1.50" evidence="11"/>
<feature type="binding site" evidence="11">
    <location>
        <position position="127"/>
    </location>
    <ligand>
        <name>ATP</name>
        <dbReference type="ChEBI" id="CHEBI:30616"/>
    </ligand>
</feature>
<evidence type="ECO:0000256" key="3">
    <source>
        <dbReference type="ARBA" id="ARBA00004868"/>
    </source>
</evidence>
<feature type="binding site" evidence="11">
    <location>
        <position position="199"/>
    </location>
    <ligand>
        <name>substrate</name>
    </ligand>
</feature>
<keyword evidence="5 11" id="KW-0479">Metal-binding</keyword>
<keyword evidence="13" id="KW-1185">Reference proteome</keyword>
<dbReference type="Proteomes" id="UP001596098">
    <property type="component" value="Unassembled WGS sequence"/>
</dbReference>
<evidence type="ECO:0000256" key="6">
    <source>
        <dbReference type="ARBA" id="ARBA00022741"/>
    </source>
</evidence>
<evidence type="ECO:0000256" key="8">
    <source>
        <dbReference type="ARBA" id="ARBA00022840"/>
    </source>
</evidence>
<keyword evidence="9 11" id="KW-0460">Magnesium</keyword>
<comment type="function">
    <text evidence="11">Catalyzes the phosphorylation of the hydroxyl group of 4-methyl-5-beta-hydroxyethylthiazole (THZ).</text>
</comment>
<comment type="cofactor">
    <cofactor evidence="2 11">
        <name>Mg(2+)</name>
        <dbReference type="ChEBI" id="CHEBI:18420"/>
    </cofactor>
</comment>
<gene>
    <name evidence="11 12" type="primary">thiM</name>
    <name evidence="12" type="ORF">ACFPWU_00200</name>
</gene>
<evidence type="ECO:0000256" key="5">
    <source>
        <dbReference type="ARBA" id="ARBA00022723"/>
    </source>
</evidence>